<dbReference type="GO" id="GO:0047443">
    <property type="term" value="F:4-hydroxy-4-methyl-2-oxoglutarate aldolase activity"/>
    <property type="evidence" value="ECO:0007669"/>
    <property type="project" value="UniProtKB-EC"/>
</dbReference>
<protein>
    <recommendedName>
        <fullName evidence="7">Putative 4-hydroxy-4-methyl-2-oxoglutarate aldolase</fullName>
        <ecNumber evidence="6">4.1.1.112</ecNumber>
        <ecNumber evidence="5">4.1.3.17</ecNumber>
    </recommendedName>
    <alternativeName>
        <fullName evidence="10">Oxaloacetate decarboxylase</fullName>
    </alternativeName>
    <alternativeName>
        <fullName evidence="9">RraA-like protein</fullName>
    </alternativeName>
</protein>
<dbReference type="PANTHER" id="PTHR33254:SF16">
    <property type="entry name" value="BLR3842 PROTEIN"/>
    <property type="match status" value="1"/>
</dbReference>
<dbReference type="GO" id="GO:0046872">
    <property type="term" value="F:metal ion binding"/>
    <property type="evidence" value="ECO:0007669"/>
    <property type="project" value="UniProtKB-KW"/>
</dbReference>
<dbReference type="EC" id="4.1.3.17" evidence="5"/>
<feature type="binding site" evidence="12">
    <location>
        <position position="114"/>
    </location>
    <ligand>
        <name>substrate</name>
    </ligand>
</feature>
<name>A0A839A3H7_9LACT</name>
<sequence length="222" mass="23901">MDIKKNHKVNLKLVEAFKKQSTATIHEVMGKKGDMLSVIKPVRTGMKLCGQALTVKGGPSDNLMIIKAVSMIEEGHVLVVNNGESDNTGPFGEVLAVNCMARGAAGVVINTPIRDSEAISELGLPVFSNGTSISGTTKAVLGTINHTISCGNVVVNPGDIILGDEDGVVVVPLEIAEEVLEKAIERDRYEKEVMNRIKNGESLFEIYGYQKNLDRLNALEEI</sequence>
<dbReference type="Pfam" id="PF03737">
    <property type="entry name" value="RraA-like"/>
    <property type="match status" value="1"/>
</dbReference>
<dbReference type="NCBIfam" id="NF006731">
    <property type="entry name" value="PRK09262.1"/>
    <property type="match status" value="1"/>
</dbReference>
<dbReference type="Proteomes" id="UP000571018">
    <property type="component" value="Unassembled WGS sequence"/>
</dbReference>
<evidence type="ECO:0000256" key="2">
    <source>
        <dbReference type="ARBA" id="ARBA00001968"/>
    </source>
</evidence>
<evidence type="ECO:0000256" key="7">
    <source>
        <dbReference type="ARBA" id="ARBA00016549"/>
    </source>
</evidence>
<evidence type="ECO:0000313" key="14">
    <source>
        <dbReference type="Proteomes" id="UP000571018"/>
    </source>
</evidence>
<evidence type="ECO:0000256" key="3">
    <source>
        <dbReference type="ARBA" id="ARBA00008621"/>
    </source>
</evidence>
<dbReference type="InterPro" id="IPR005493">
    <property type="entry name" value="RraA/RraA-like"/>
</dbReference>
<evidence type="ECO:0000256" key="5">
    <source>
        <dbReference type="ARBA" id="ARBA00012213"/>
    </source>
</evidence>
<evidence type="ECO:0000256" key="9">
    <source>
        <dbReference type="ARBA" id="ARBA00030169"/>
    </source>
</evidence>
<keyword evidence="12" id="KW-0479">Metal-binding</keyword>
<comment type="subunit">
    <text evidence="4">Homotrimer.</text>
</comment>
<evidence type="ECO:0000256" key="6">
    <source>
        <dbReference type="ARBA" id="ARBA00012947"/>
    </source>
</evidence>
<proteinExistence type="inferred from homology"/>
<keyword evidence="12" id="KW-0460">Magnesium</keyword>
<feature type="binding site" evidence="12">
    <location>
        <begin position="92"/>
        <end position="95"/>
    </location>
    <ligand>
        <name>substrate</name>
    </ligand>
</feature>
<organism evidence="13 14">
    <name type="scientific">Ruoffia halotolerans</name>
    <dbReference type="NCBI Taxonomy" id="2748684"/>
    <lineage>
        <taxon>Bacteria</taxon>
        <taxon>Bacillati</taxon>
        <taxon>Bacillota</taxon>
        <taxon>Bacilli</taxon>
        <taxon>Lactobacillales</taxon>
        <taxon>Aerococcaceae</taxon>
        <taxon>Ruoffia</taxon>
    </lineage>
</organism>
<keyword evidence="14" id="KW-1185">Reference proteome</keyword>
<dbReference type="CDD" id="cd16841">
    <property type="entry name" value="RraA_family"/>
    <property type="match status" value="1"/>
</dbReference>
<feature type="binding site" evidence="12">
    <location>
        <position position="115"/>
    </location>
    <ligand>
        <name>Mg(2+)</name>
        <dbReference type="ChEBI" id="CHEBI:18420"/>
    </ligand>
</feature>
<dbReference type="EC" id="4.1.1.112" evidence="6"/>
<evidence type="ECO:0000313" key="13">
    <source>
        <dbReference type="EMBL" id="MBA5728709.1"/>
    </source>
</evidence>
<comment type="caution">
    <text evidence="13">The sequence shown here is derived from an EMBL/GenBank/DDBJ whole genome shotgun (WGS) entry which is preliminary data.</text>
</comment>
<comment type="similarity">
    <text evidence="3">Belongs to the class II aldolase/RraA-like family.</text>
</comment>
<dbReference type="RefSeq" id="WP_218930431.1">
    <property type="nucleotide sequence ID" value="NZ_JACAOA010000005.1"/>
</dbReference>
<comment type="function">
    <text evidence="8">Catalyzes the aldol cleavage of 4-hydroxy-4-methyl-2-oxoglutarate (HMG) into 2 molecules of pyruvate. Also contains a secondary oxaloacetate (OAA) decarboxylase activity due to the common pyruvate enolate transition state formed following C-C bond cleavage in the retro-aldol and decarboxylation reactions.</text>
</comment>
<reference evidence="13 14" key="1">
    <citation type="submission" date="2020-06" db="EMBL/GenBank/DDBJ databases">
        <title>Reclassification of Facklamia ignava, Facklamia soureckii and Facklami tabacinasalis as Falseniella iganva gen. nov., comb. nov., Hutsoniella ignava gen. nov., comb. nov., and Ruoffia tabacinasalis gen. nov., comb. nov and description of Ruoffia haltotolerans sp. nov., isolated from hypersaline Inland Sea of Qatar.</title>
        <authorList>
            <person name="Fotedar R."/>
            <person name="Sankaranarayanan K."/>
            <person name="Lawson P."/>
            <person name="Caldwell M."/>
            <person name="Zeyara A."/>
            <person name="Al Malki A."/>
            <person name="Ali M."/>
        </authorList>
    </citation>
    <scope>NUCLEOTIDE SEQUENCE [LARGE SCALE GENOMIC DNA]</scope>
    <source>
        <strain evidence="13 14">INB8</strain>
    </source>
</reference>
<evidence type="ECO:0000256" key="12">
    <source>
        <dbReference type="PIRSR" id="PIRSR605493-1"/>
    </source>
</evidence>
<dbReference type="GO" id="GO:0008948">
    <property type="term" value="F:oxaloacetate decarboxylase activity"/>
    <property type="evidence" value="ECO:0007669"/>
    <property type="project" value="UniProtKB-EC"/>
</dbReference>
<comment type="cofactor">
    <cofactor evidence="2">
        <name>a divalent metal cation</name>
        <dbReference type="ChEBI" id="CHEBI:60240"/>
    </cofactor>
</comment>
<dbReference type="InterPro" id="IPR036704">
    <property type="entry name" value="RraA/RraA-like_sf"/>
</dbReference>
<dbReference type="Gene3D" id="3.50.30.40">
    <property type="entry name" value="Ribonuclease E inhibitor RraA/RraA-like"/>
    <property type="match status" value="1"/>
</dbReference>
<evidence type="ECO:0000256" key="8">
    <source>
        <dbReference type="ARBA" id="ARBA00025046"/>
    </source>
</evidence>
<comment type="catalytic activity">
    <reaction evidence="1">
        <text>4-hydroxy-4-methyl-2-oxoglutarate = 2 pyruvate</text>
        <dbReference type="Rhea" id="RHEA:22748"/>
        <dbReference type="ChEBI" id="CHEBI:15361"/>
        <dbReference type="ChEBI" id="CHEBI:58276"/>
        <dbReference type="EC" id="4.1.3.17"/>
    </reaction>
</comment>
<evidence type="ECO:0000256" key="4">
    <source>
        <dbReference type="ARBA" id="ARBA00011233"/>
    </source>
</evidence>
<evidence type="ECO:0000256" key="11">
    <source>
        <dbReference type="ARBA" id="ARBA00047973"/>
    </source>
</evidence>
<dbReference type="PANTHER" id="PTHR33254">
    <property type="entry name" value="4-HYDROXY-4-METHYL-2-OXOGLUTARATE ALDOLASE 3-RELATED"/>
    <property type="match status" value="1"/>
</dbReference>
<accession>A0A839A3H7</accession>
<evidence type="ECO:0000256" key="10">
    <source>
        <dbReference type="ARBA" id="ARBA00032305"/>
    </source>
</evidence>
<dbReference type="AlphaFoldDB" id="A0A839A3H7"/>
<dbReference type="SUPFAM" id="SSF89562">
    <property type="entry name" value="RraA-like"/>
    <property type="match status" value="1"/>
</dbReference>
<dbReference type="EMBL" id="JACAOA010000005">
    <property type="protein sequence ID" value="MBA5728709.1"/>
    <property type="molecule type" value="Genomic_DNA"/>
</dbReference>
<gene>
    <name evidence="13" type="ORF">HW423_02800</name>
</gene>
<comment type="cofactor">
    <cofactor evidence="12">
        <name>Mg(2+)</name>
        <dbReference type="ChEBI" id="CHEBI:18420"/>
    </cofactor>
</comment>
<evidence type="ECO:0000256" key="1">
    <source>
        <dbReference type="ARBA" id="ARBA00001342"/>
    </source>
</evidence>
<comment type="catalytic activity">
    <reaction evidence="11">
        <text>oxaloacetate + H(+) = pyruvate + CO2</text>
        <dbReference type="Rhea" id="RHEA:15641"/>
        <dbReference type="ChEBI" id="CHEBI:15361"/>
        <dbReference type="ChEBI" id="CHEBI:15378"/>
        <dbReference type="ChEBI" id="CHEBI:16452"/>
        <dbReference type="ChEBI" id="CHEBI:16526"/>
        <dbReference type="EC" id="4.1.1.112"/>
    </reaction>
</comment>